<reference evidence="3" key="1">
    <citation type="submission" date="2022-08" db="UniProtKB">
        <authorList>
            <consortium name="EnsemblMetazoa"/>
        </authorList>
    </citation>
    <scope>IDENTIFICATION</scope>
    <source>
        <strain evidence="3">05x7-T-G4-1.051#20</strain>
    </source>
</reference>
<proteinExistence type="predicted"/>
<feature type="compositionally biased region" description="Basic residues" evidence="2">
    <location>
        <begin position="236"/>
        <end position="246"/>
    </location>
</feature>
<protein>
    <submittedName>
        <fullName evidence="3">Uncharacterized protein</fullName>
    </submittedName>
</protein>
<accession>A0A8W8JPG7</accession>
<evidence type="ECO:0000256" key="1">
    <source>
        <dbReference type="SAM" id="Coils"/>
    </source>
</evidence>
<dbReference type="Proteomes" id="UP000005408">
    <property type="component" value="Unassembled WGS sequence"/>
</dbReference>
<feature type="coiled-coil region" evidence="1">
    <location>
        <begin position="107"/>
        <end position="134"/>
    </location>
</feature>
<organism evidence="3 4">
    <name type="scientific">Magallana gigas</name>
    <name type="common">Pacific oyster</name>
    <name type="synonym">Crassostrea gigas</name>
    <dbReference type="NCBI Taxonomy" id="29159"/>
    <lineage>
        <taxon>Eukaryota</taxon>
        <taxon>Metazoa</taxon>
        <taxon>Spiralia</taxon>
        <taxon>Lophotrochozoa</taxon>
        <taxon>Mollusca</taxon>
        <taxon>Bivalvia</taxon>
        <taxon>Autobranchia</taxon>
        <taxon>Pteriomorphia</taxon>
        <taxon>Ostreida</taxon>
        <taxon>Ostreoidea</taxon>
        <taxon>Ostreidae</taxon>
        <taxon>Magallana</taxon>
    </lineage>
</organism>
<name>A0A8W8JPG7_MAGGI</name>
<dbReference type="AlphaFoldDB" id="A0A8W8JPG7"/>
<sequence length="280" mass="32385">MLKFSVSQRKLPLHYMRQTMSLNATSPLRQTIVNGPRKMHGATVSSSYCEIWKESPAKSAVVVHRNYQAPRKILTPGKGHRNPKVRRDMDVERGRGTPVRRSETIQMKVWSSQLSRLKRKTESLRKKDEEIKERYLEIKRKAKRVISSTGLLTMDDEYDVIPTKRSKLTTNQEQSVIHDNSKNSRINEHGWSQRKLDEHQSQRSGDDVIIVLKRRRNEDEEADAMYAAHLLDIPSKRYKPPQKRHKSGSDIPSQSGGSGSHYPVPFPRTFLKNGRKYTIC</sequence>
<evidence type="ECO:0000256" key="2">
    <source>
        <dbReference type="SAM" id="MobiDB-lite"/>
    </source>
</evidence>
<feature type="region of interest" description="Disordered" evidence="2">
    <location>
        <begin position="233"/>
        <end position="268"/>
    </location>
</feature>
<evidence type="ECO:0000313" key="4">
    <source>
        <dbReference type="Proteomes" id="UP000005408"/>
    </source>
</evidence>
<keyword evidence="4" id="KW-1185">Reference proteome</keyword>
<keyword evidence="1" id="KW-0175">Coiled coil</keyword>
<dbReference type="EnsemblMetazoa" id="G19815.1">
    <property type="protein sequence ID" value="G19815.1:cds"/>
    <property type="gene ID" value="G19815"/>
</dbReference>
<evidence type="ECO:0000313" key="3">
    <source>
        <dbReference type="EnsemblMetazoa" id="G19815.1:cds"/>
    </source>
</evidence>